<name>A0A1L5JGL0_9BBAC</name>
<dbReference type="Pfam" id="PF05006">
    <property type="entry name" value="PIF3"/>
    <property type="match status" value="1"/>
</dbReference>
<dbReference type="GeneID" id="30685035"/>
<accession>A0A1L5JGL0</accession>
<evidence type="ECO:0000313" key="2">
    <source>
        <dbReference type="Proteomes" id="UP000204293"/>
    </source>
</evidence>
<dbReference type="Proteomes" id="UP000204293">
    <property type="component" value="Segment"/>
</dbReference>
<dbReference type="OrthoDB" id="9997at10239"/>
<evidence type="ECO:0000313" key="1">
    <source>
        <dbReference type="EMBL" id="APO13915.1"/>
    </source>
</evidence>
<keyword evidence="2" id="KW-1185">Reference proteome</keyword>
<proteinExistence type="predicted"/>
<dbReference type="InterPro" id="IPR007703">
    <property type="entry name" value="PIF3"/>
</dbReference>
<sequence length="184" mass="20982">MWWSVWVLLCFVLILVLLMRINDRTLDERRVAISFERHNLLDCDAVRVPCVVADQCRDNCISGALMRCDEGGFCGRGIQYSPQEWEECDVSRGMIMVFNALDGLAVESLCVSMYRDIIDDDGELRPYVCENGRMSMNLEVGPFAVEDCECDRGYTRFAYGSGAFSRSIPVCLPDNVAVLYRRIY</sequence>
<reference evidence="1 2" key="1">
    <citation type="submission" date="2016-04" db="EMBL/GenBank/DDBJ databases">
        <title>Sequence analysis of the Plodia interpunctella granulovirus genome: Discovery of an unusual inhibitor-of-apoptosis (IAP) gene.</title>
        <authorList>
            <person name="Harrison R.L."/>
            <person name="Rowley D.L."/>
            <person name="Funk C.J."/>
        </authorList>
    </citation>
    <scope>NUCLEOTIDE SEQUENCE [LARGE SCALE GENOMIC DNA]</scope>
    <source>
        <strain evidence="1">Cambridge</strain>
    </source>
</reference>
<dbReference type="KEGG" id="vg:30685035"/>
<protein>
    <submittedName>
        <fullName evidence="1">PIF-3</fullName>
    </submittedName>
</protein>
<organism evidence="1 2">
    <name type="scientific">Plodia interpunctella granulovirus</name>
    <dbReference type="NCBI Taxonomy" id="262175"/>
    <lineage>
        <taxon>Viruses</taxon>
        <taxon>Viruses incertae sedis</taxon>
        <taxon>Naldaviricetes</taxon>
        <taxon>Lefavirales</taxon>
        <taxon>Baculoviridae</taxon>
        <taxon>Betabaculovirus</taxon>
        <taxon>Betabaculovirus plinterpunctellae</taxon>
    </lineage>
</organism>
<dbReference type="RefSeq" id="YP_009330163.1">
    <property type="nucleotide sequence ID" value="NC_032255.1"/>
</dbReference>
<dbReference type="EMBL" id="KX151395">
    <property type="protein sequence ID" value="APO13915.1"/>
    <property type="molecule type" value="Genomic_DNA"/>
</dbReference>